<gene>
    <name evidence="2" type="ORF">FB45DRAFT_284554</name>
</gene>
<evidence type="ECO:0000313" key="2">
    <source>
        <dbReference type="EMBL" id="KAJ7643957.1"/>
    </source>
</evidence>
<keyword evidence="3" id="KW-1185">Reference proteome</keyword>
<evidence type="ECO:0000313" key="3">
    <source>
        <dbReference type="Proteomes" id="UP001221142"/>
    </source>
</evidence>
<organism evidence="2 3">
    <name type="scientific">Roridomyces roridus</name>
    <dbReference type="NCBI Taxonomy" id="1738132"/>
    <lineage>
        <taxon>Eukaryota</taxon>
        <taxon>Fungi</taxon>
        <taxon>Dikarya</taxon>
        <taxon>Basidiomycota</taxon>
        <taxon>Agaricomycotina</taxon>
        <taxon>Agaricomycetes</taxon>
        <taxon>Agaricomycetidae</taxon>
        <taxon>Agaricales</taxon>
        <taxon>Marasmiineae</taxon>
        <taxon>Mycenaceae</taxon>
        <taxon>Roridomyces</taxon>
    </lineage>
</organism>
<feature type="transmembrane region" description="Helical" evidence="1">
    <location>
        <begin position="55"/>
        <end position="76"/>
    </location>
</feature>
<accession>A0AAD7CAQ5</accession>
<dbReference type="EMBL" id="JARKIF010000003">
    <property type="protein sequence ID" value="KAJ7643957.1"/>
    <property type="molecule type" value="Genomic_DNA"/>
</dbReference>
<proteinExistence type="predicted"/>
<feature type="transmembrane region" description="Helical" evidence="1">
    <location>
        <begin position="12"/>
        <end position="34"/>
    </location>
</feature>
<feature type="transmembrane region" description="Helical" evidence="1">
    <location>
        <begin position="147"/>
        <end position="166"/>
    </location>
</feature>
<keyword evidence="1" id="KW-0472">Membrane</keyword>
<protein>
    <submittedName>
        <fullName evidence="2">Uncharacterized protein</fullName>
    </submittedName>
</protein>
<evidence type="ECO:0000256" key="1">
    <source>
        <dbReference type="SAM" id="Phobius"/>
    </source>
</evidence>
<dbReference type="AlphaFoldDB" id="A0AAD7CAQ5"/>
<name>A0AAD7CAQ5_9AGAR</name>
<keyword evidence="1" id="KW-0812">Transmembrane</keyword>
<dbReference type="Proteomes" id="UP001221142">
    <property type="component" value="Unassembled WGS sequence"/>
</dbReference>
<reference evidence="2" key="1">
    <citation type="submission" date="2023-03" db="EMBL/GenBank/DDBJ databases">
        <title>Massive genome expansion in bonnet fungi (Mycena s.s.) driven by repeated elements and novel gene families across ecological guilds.</title>
        <authorList>
            <consortium name="Lawrence Berkeley National Laboratory"/>
            <person name="Harder C.B."/>
            <person name="Miyauchi S."/>
            <person name="Viragh M."/>
            <person name="Kuo A."/>
            <person name="Thoen E."/>
            <person name="Andreopoulos B."/>
            <person name="Lu D."/>
            <person name="Skrede I."/>
            <person name="Drula E."/>
            <person name="Henrissat B."/>
            <person name="Morin E."/>
            <person name="Kohler A."/>
            <person name="Barry K."/>
            <person name="LaButti K."/>
            <person name="Morin E."/>
            <person name="Salamov A."/>
            <person name="Lipzen A."/>
            <person name="Mereny Z."/>
            <person name="Hegedus B."/>
            <person name="Baldrian P."/>
            <person name="Stursova M."/>
            <person name="Weitz H."/>
            <person name="Taylor A."/>
            <person name="Grigoriev I.V."/>
            <person name="Nagy L.G."/>
            <person name="Martin F."/>
            <person name="Kauserud H."/>
        </authorList>
    </citation>
    <scope>NUCLEOTIDE SEQUENCE</scope>
    <source>
        <strain evidence="2">9284</strain>
    </source>
</reference>
<keyword evidence="1" id="KW-1133">Transmembrane helix</keyword>
<comment type="caution">
    <text evidence="2">The sequence shown here is derived from an EMBL/GenBank/DDBJ whole genome shotgun (WGS) entry which is preliminary data.</text>
</comment>
<sequence length="193" mass="23111">MIWILPFVPSGALSMVLSPLAIYSITTVLGTVFIHLPPMTRPVILEVYQRASQKIFVLCNTTIIVLFYLYGVHMFASEEVRLMGRDAKAWVYDSLRRSVISAEARSEVWEFYRLSRERHNKWRMLQTRELYKLVRLLWTTSWESLHWGQKLLIVLPAVAFYTYFYIMPRARPLIRKVRLKILLWTHPDHRRRW</sequence>